<organism evidence="2 3">
    <name type="scientific">Halosolutus amylolyticus</name>
    <dbReference type="NCBI Taxonomy" id="2932267"/>
    <lineage>
        <taxon>Archaea</taxon>
        <taxon>Methanobacteriati</taxon>
        <taxon>Methanobacteriota</taxon>
        <taxon>Stenosarchaea group</taxon>
        <taxon>Halobacteria</taxon>
        <taxon>Halobacteriales</taxon>
        <taxon>Natrialbaceae</taxon>
        <taxon>Halosolutus</taxon>
    </lineage>
</organism>
<comment type="caution">
    <text evidence="2">The sequence shown here is derived from an EMBL/GenBank/DDBJ whole genome shotgun (WGS) entry which is preliminary data.</text>
</comment>
<dbReference type="AlphaFoldDB" id="A0ABD5PPZ1"/>
<accession>A0ABD5PPZ1</accession>
<keyword evidence="1" id="KW-0472">Membrane</keyword>
<keyword evidence="2" id="KW-0378">Hydrolase</keyword>
<feature type="transmembrane region" description="Helical" evidence="1">
    <location>
        <begin position="167"/>
        <end position="185"/>
    </location>
</feature>
<name>A0ABD5PPZ1_9EURY</name>
<dbReference type="EMBL" id="JBHSFA010000007">
    <property type="protein sequence ID" value="MFC4542561.1"/>
    <property type="molecule type" value="Genomic_DNA"/>
</dbReference>
<keyword evidence="3" id="KW-1185">Reference proteome</keyword>
<keyword evidence="2" id="KW-0645">Protease</keyword>
<proteinExistence type="predicted"/>
<sequence>MLALAFIGFFVQLLTFPGVVVHEFAHKKACDYVGVPVLDVAYFRLGSPAGYVQHLEPERYRETFAISVAPFLVNTLVAFALFLGLATAIAANGGDGVEPSAAGTTGLVLFWLGISVGMHSFPSTGDANTLWSRSRAEWRGSPVVLLGIPVVVVIYVVNLLSRLWADLIYAVGLLLLASWVVGIGAF</sequence>
<dbReference type="RefSeq" id="WP_250140741.1">
    <property type="nucleotide sequence ID" value="NZ_JALIQP010000002.1"/>
</dbReference>
<reference evidence="2 3" key="1">
    <citation type="journal article" date="2019" name="Int. J. Syst. Evol. Microbiol.">
        <title>The Global Catalogue of Microorganisms (GCM) 10K type strain sequencing project: providing services to taxonomists for standard genome sequencing and annotation.</title>
        <authorList>
            <consortium name="The Broad Institute Genomics Platform"/>
            <consortium name="The Broad Institute Genome Sequencing Center for Infectious Disease"/>
            <person name="Wu L."/>
            <person name="Ma J."/>
        </authorList>
    </citation>
    <scope>NUCLEOTIDE SEQUENCE [LARGE SCALE GENOMIC DNA]</scope>
    <source>
        <strain evidence="2 3">WLHS5</strain>
    </source>
</reference>
<evidence type="ECO:0000313" key="3">
    <source>
        <dbReference type="Proteomes" id="UP001595898"/>
    </source>
</evidence>
<feature type="transmembrane region" description="Helical" evidence="1">
    <location>
        <begin position="142"/>
        <end position="161"/>
    </location>
</feature>
<gene>
    <name evidence="2" type="ORF">ACFO5R_11590</name>
</gene>
<evidence type="ECO:0000313" key="2">
    <source>
        <dbReference type="EMBL" id="MFC4542561.1"/>
    </source>
</evidence>
<keyword evidence="1" id="KW-0812">Transmembrane</keyword>
<feature type="transmembrane region" description="Helical" evidence="1">
    <location>
        <begin position="64"/>
        <end position="89"/>
    </location>
</feature>
<keyword evidence="1" id="KW-1133">Transmembrane helix</keyword>
<feature type="transmembrane region" description="Helical" evidence="1">
    <location>
        <begin position="101"/>
        <end position="121"/>
    </location>
</feature>
<keyword evidence="2" id="KW-0482">Metalloprotease</keyword>
<protein>
    <submittedName>
        <fullName evidence="2">Metalloprotease family protein</fullName>
    </submittedName>
</protein>
<evidence type="ECO:0000256" key="1">
    <source>
        <dbReference type="SAM" id="Phobius"/>
    </source>
</evidence>
<dbReference type="GO" id="GO:0008237">
    <property type="term" value="F:metallopeptidase activity"/>
    <property type="evidence" value="ECO:0007669"/>
    <property type="project" value="UniProtKB-KW"/>
</dbReference>
<dbReference type="Proteomes" id="UP001595898">
    <property type="component" value="Unassembled WGS sequence"/>
</dbReference>